<dbReference type="AlphaFoldDB" id="A0A3N6M301"/>
<sequence length="199" mass="19819">MTQQSLATAERPVSRASSVAASAGVGVIAAAIGYLVAYVAVAGEVRDTVGESAAEWKGVAWYFYNAHLVDVRASGEVGAIGGSRGVDFIAQSGSASATLLYVVPPLVLLGVGAMVAYHLEAGDLGEAVLAGAPVTIGYAIVMAIGAVVTESSTEGSFFGIDLSGSVAPELVPAVFLGGVLYPLVFATAGAVLATVLASR</sequence>
<name>A0A3N6M301_NATCH</name>
<evidence type="ECO:0000256" key="1">
    <source>
        <dbReference type="SAM" id="Phobius"/>
    </source>
</evidence>
<reference evidence="3 4" key="1">
    <citation type="submission" date="2018-10" db="EMBL/GenBank/DDBJ databases">
        <title>Natrarchaeobius chitinivorans gen. nov., sp. nov., and Natrarchaeobius haloalkaliphilus sp. nov., alkaliphilic, chitin-utilizing haloarchaea from hypersaline alkaline lakes.</title>
        <authorList>
            <person name="Sorokin D.Y."/>
            <person name="Elcheninov A.G."/>
            <person name="Kostrikina N.A."/>
            <person name="Bale N.J."/>
            <person name="Sinninghe Damste J.S."/>
            <person name="Khijniak T.V."/>
            <person name="Kublanov I.V."/>
            <person name="Toshchakov S.V."/>
        </authorList>
    </citation>
    <scope>NUCLEOTIDE SEQUENCE [LARGE SCALE GENOMIC DNA]</scope>
    <source>
        <strain evidence="3 4">AArcht7</strain>
    </source>
</reference>
<feature type="transmembrane region" description="Helical" evidence="1">
    <location>
        <begin position="173"/>
        <end position="197"/>
    </location>
</feature>
<feature type="transmembrane region" description="Helical" evidence="1">
    <location>
        <begin position="129"/>
        <end position="148"/>
    </location>
</feature>
<evidence type="ECO:0000313" key="4">
    <source>
        <dbReference type="Proteomes" id="UP000281431"/>
    </source>
</evidence>
<organism evidence="3 4">
    <name type="scientific">Natrarchaeobius chitinivorans</name>
    <dbReference type="NCBI Taxonomy" id="1679083"/>
    <lineage>
        <taxon>Archaea</taxon>
        <taxon>Methanobacteriati</taxon>
        <taxon>Methanobacteriota</taxon>
        <taxon>Stenosarchaea group</taxon>
        <taxon>Halobacteria</taxon>
        <taxon>Halobacteriales</taxon>
        <taxon>Natrialbaceae</taxon>
        <taxon>Natrarchaeobius</taxon>
    </lineage>
</organism>
<feature type="transmembrane region" description="Helical" evidence="1">
    <location>
        <begin position="20"/>
        <end position="41"/>
    </location>
</feature>
<keyword evidence="1" id="KW-0472">Membrane</keyword>
<dbReference type="OrthoDB" id="270777at2157"/>
<accession>A0A3N6M301</accession>
<evidence type="ECO:0000259" key="2">
    <source>
        <dbReference type="Pfam" id="PF25933"/>
    </source>
</evidence>
<feature type="domain" description="DUF7978" evidence="2">
    <location>
        <begin position="1"/>
        <end position="196"/>
    </location>
</feature>
<gene>
    <name evidence="3" type="ORF">EA472_20720</name>
</gene>
<dbReference type="Proteomes" id="UP000281431">
    <property type="component" value="Unassembled WGS sequence"/>
</dbReference>
<feature type="transmembrane region" description="Helical" evidence="1">
    <location>
        <begin position="98"/>
        <end position="117"/>
    </location>
</feature>
<proteinExistence type="predicted"/>
<keyword evidence="1" id="KW-0812">Transmembrane</keyword>
<keyword evidence="1" id="KW-1133">Transmembrane helix</keyword>
<dbReference type="EMBL" id="REFZ01000026">
    <property type="protein sequence ID" value="RQG96217.1"/>
    <property type="molecule type" value="Genomic_DNA"/>
</dbReference>
<evidence type="ECO:0000313" key="3">
    <source>
        <dbReference type="EMBL" id="RQG96217.1"/>
    </source>
</evidence>
<dbReference type="Pfam" id="PF25933">
    <property type="entry name" value="DUF7978"/>
    <property type="match status" value="1"/>
</dbReference>
<keyword evidence="4" id="KW-1185">Reference proteome</keyword>
<comment type="caution">
    <text evidence="3">The sequence shown here is derived from an EMBL/GenBank/DDBJ whole genome shotgun (WGS) entry which is preliminary data.</text>
</comment>
<dbReference type="InterPro" id="IPR058284">
    <property type="entry name" value="DUF7978"/>
</dbReference>
<protein>
    <recommendedName>
        <fullName evidence="2">DUF7978 domain-containing protein</fullName>
    </recommendedName>
</protein>